<dbReference type="Proteomes" id="UP000809789">
    <property type="component" value="Unassembled WGS sequence"/>
</dbReference>
<feature type="chain" id="PRO_5035461742" description="Secreted protein" evidence="1">
    <location>
        <begin position="26"/>
        <end position="84"/>
    </location>
</feature>
<evidence type="ECO:0000313" key="3">
    <source>
        <dbReference type="Proteomes" id="UP000809789"/>
    </source>
</evidence>
<keyword evidence="3" id="KW-1185">Reference proteome</keyword>
<accession>A0A8K0KT71</accession>
<evidence type="ECO:0000256" key="1">
    <source>
        <dbReference type="SAM" id="SignalP"/>
    </source>
</evidence>
<gene>
    <name evidence="2" type="ORF">KVT40_008380</name>
</gene>
<dbReference type="EMBL" id="JAESVG020000010">
    <property type="protein sequence ID" value="KAG8623404.1"/>
    <property type="molecule type" value="Genomic_DNA"/>
</dbReference>
<name>A0A8K0KT71_9PEZI</name>
<organism evidence="2 3">
    <name type="scientific">Elsinoe batatas</name>
    <dbReference type="NCBI Taxonomy" id="2601811"/>
    <lineage>
        <taxon>Eukaryota</taxon>
        <taxon>Fungi</taxon>
        <taxon>Dikarya</taxon>
        <taxon>Ascomycota</taxon>
        <taxon>Pezizomycotina</taxon>
        <taxon>Dothideomycetes</taxon>
        <taxon>Dothideomycetidae</taxon>
        <taxon>Myriangiales</taxon>
        <taxon>Elsinoaceae</taxon>
        <taxon>Elsinoe</taxon>
    </lineage>
</organism>
<protein>
    <recommendedName>
        <fullName evidence="4">Secreted protein</fullName>
    </recommendedName>
</protein>
<feature type="signal peptide" evidence="1">
    <location>
        <begin position="1"/>
        <end position="25"/>
    </location>
</feature>
<keyword evidence="1" id="KW-0732">Signal</keyword>
<proteinExistence type="predicted"/>
<dbReference type="AlphaFoldDB" id="A0A8K0KT71"/>
<dbReference type="OrthoDB" id="10473641at2759"/>
<sequence>MRPCPFFSAVCLMAWHVWPFDGITARDTPAGRTGRLFSCPMMMCTLPCYCDSNLIKHALNADAADSRSVMRNNIRSSFWGYQSK</sequence>
<evidence type="ECO:0000313" key="2">
    <source>
        <dbReference type="EMBL" id="KAG8623404.1"/>
    </source>
</evidence>
<comment type="caution">
    <text evidence="2">The sequence shown here is derived from an EMBL/GenBank/DDBJ whole genome shotgun (WGS) entry which is preliminary data.</text>
</comment>
<evidence type="ECO:0008006" key="4">
    <source>
        <dbReference type="Google" id="ProtNLM"/>
    </source>
</evidence>
<reference evidence="2" key="1">
    <citation type="submission" date="2021-07" db="EMBL/GenBank/DDBJ databases">
        <title>Elsinoe batatas strain:CRI-CJ2 Genome sequencing and assembly.</title>
        <authorList>
            <person name="Huang L."/>
        </authorList>
    </citation>
    <scope>NUCLEOTIDE SEQUENCE</scope>
    <source>
        <strain evidence="2">CRI-CJ2</strain>
    </source>
</reference>